<dbReference type="InterPro" id="IPR018062">
    <property type="entry name" value="HTH_AraC-typ_CS"/>
</dbReference>
<evidence type="ECO:0000259" key="4">
    <source>
        <dbReference type="PROSITE" id="PS01124"/>
    </source>
</evidence>
<dbReference type="SMART" id="SM00342">
    <property type="entry name" value="HTH_ARAC"/>
    <property type="match status" value="1"/>
</dbReference>
<dbReference type="STRING" id="573413.Spirs_4189"/>
<evidence type="ECO:0000313" key="7">
    <source>
        <dbReference type="Proteomes" id="UP000002318"/>
    </source>
</evidence>
<organism evidence="6 7">
    <name type="scientific">Sediminispirochaeta smaragdinae (strain DSM 11293 / JCM 15392 / SEBR 4228)</name>
    <name type="common">Spirochaeta smaragdinae</name>
    <dbReference type="NCBI Taxonomy" id="573413"/>
    <lineage>
        <taxon>Bacteria</taxon>
        <taxon>Pseudomonadati</taxon>
        <taxon>Spirochaetota</taxon>
        <taxon>Spirochaetia</taxon>
        <taxon>Spirochaetales</taxon>
        <taxon>Spirochaetaceae</taxon>
        <taxon>Sediminispirochaeta</taxon>
    </lineage>
</organism>
<dbReference type="InterPro" id="IPR000182">
    <property type="entry name" value="GNAT_dom"/>
</dbReference>
<dbReference type="eggNOG" id="COG0456">
    <property type="taxonomic scope" value="Bacteria"/>
</dbReference>
<dbReference type="GO" id="GO:0016747">
    <property type="term" value="F:acyltransferase activity, transferring groups other than amino-acyl groups"/>
    <property type="evidence" value="ECO:0007669"/>
    <property type="project" value="InterPro"/>
</dbReference>
<feature type="domain" description="N-acetyltransferase" evidence="5">
    <location>
        <begin position="134"/>
        <end position="282"/>
    </location>
</feature>
<dbReference type="PROSITE" id="PS51186">
    <property type="entry name" value="GNAT"/>
    <property type="match status" value="1"/>
</dbReference>
<dbReference type="KEGG" id="ssm:Spirs_4189"/>
<keyword evidence="1" id="KW-0805">Transcription regulation</keyword>
<dbReference type="GO" id="GO:0003700">
    <property type="term" value="F:DNA-binding transcription factor activity"/>
    <property type="evidence" value="ECO:0007669"/>
    <property type="project" value="InterPro"/>
</dbReference>
<keyword evidence="2" id="KW-0238">DNA-binding</keyword>
<dbReference type="Pfam" id="PF12833">
    <property type="entry name" value="HTH_18"/>
    <property type="match status" value="1"/>
</dbReference>
<keyword evidence="3" id="KW-0804">Transcription</keyword>
<dbReference type="Gene3D" id="1.10.10.60">
    <property type="entry name" value="Homeodomain-like"/>
    <property type="match status" value="2"/>
</dbReference>
<dbReference type="InterPro" id="IPR018060">
    <property type="entry name" value="HTH_AraC"/>
</dbReference>
<feature type="domain" description="HTH araC/xylS-type" evidence="4">
    <location>
        <begin position="8"/>
        <end position="106"/>
    </location>
</feature>
<dbReference type="SUPFAM" id="SSF55729">
    <property type="entry name" value="Acyl-CoA N-acyltransferases (Nat)"/>
    <property type="match status" value="1"/>
</dbReference>
<dbReference type="PROSITE" id="PS00041">
    <property type="entry name" value="HTH_ARAC_FAMILY_1"/>
    <property type="match status" value="1"/>
</dbReference>
<dbReference type="InterPro" id="IPR009057">
    <property type="entry name" value="Homeodomain-like_sf"/>
</dbReference>
<gene>
    <name evidence="6" type="ordered locus">Spirs_4189</name>
</gene>
<dbReference type="RefSeq" id="WP_013256721.1">
    <property type="nucleotide sequence ID" value="NC_014364.1"/>
</dbReference>
<protein>
    <submittedName>
        <fullName evidence="6">Transcriptional regulator, AraC family</fullName>
    </submittedName>
</protein>
<evidence type="ECO:0000313" key="6">
    <source>
        <dbReference type="EMBL" id="ADK83265.1"/>
    </source>
</evidence>
<evidence type="ECO:0000259" key="5">
    <source>
        <dbReference type="PROSITE" id="PS51186"/>
    </source>
</evidence>
<reference evidence="6 7" key="1">
    <citation type="journal article" date="2010" name="Stand. Genomic Sci.">
        <title>Complete genome sequence of Spirochaeta smaragdinae type strain (SEBR 4228).</title>
        <authorList>
            <person name="Mavromatis K."/>
            <person name="Yasawong M."/>
            <person name="Chertkov O."/>
            <person name="Lapidus A."/>
            <person name="Lucas S."/>
            <person name="Nolan M."/>
            <person name="Del Rio T.G."/>
            <person name="Tice H."/>
            <person name="Cheng J.F."/>
            <person name="Pitluck S."/>
            <person name="Liolios K."/>
            <person name="Ivanova N."/>
            <person name="Tapia R."/>
            <person name="Han C."/>
            <person name="Bruce D."/>
            <person name="Goodwin L."/>
            <person name="Pati A."/>
            <person name="Chen A."/>
            <person name="Palaniappan K."/>
            <person name="Land M."/>
            <person name="Hauser L."/>
            <person name="Chang Y.J."/>
            <person name="Jeffries C.D."/>
            <person name="Detter J.C."/>
            <person name="Rohde M."/>
            <person name="Brambilla E."/>
            <person name="Spring S."/>
            <person name="Goker M."/>
            <person name="Sikorski J."/>
            <person name="Woyke T."/>
            <person name="Bristow J."/>
            <person name="Eisen J.A."/>
            <person name="Markowitz V."/>
            <person name="Hugenholtz P."/>
            <person name="Klenk H.P."/>
            <person name="Kyrpides N.C."/>
        </authorList>
    </citation>
    <scope>NUCLEOTIDE SEQUENCE [LARGE SCALE GENOMIC DNA]</scope>
    <source>
        <strain evidence="7">DSM 11293 / JCM 15392 / SEBR 4228</strain>
    </source>
</reference>
<name>E1R9U6_SEDSS</name>
<dbReference type="InterPro" id="IPR050959">
    <property type="entry name" value="MarA-like"/>
</dbReference>
<evidence type="ECO:0000256" key="3">
    <source>
        <dbReference type="ARBA" id="ARBA00023163"/>
    </source>
</evidence>
<dbReference type="HOGENOM" id="CLU_985909_0_0_12"/>
<dbReference type="EMBL" id="CP002116">
    <property type="protein sequence ID" value="ADK83265.1"/>
    <property type="molecule type" value="Genomic_DNA"/>
</dbReference>
<dbReference type="PANTHER" id="PTHR47504:SF5">
    <property type="entry name" value="RIGHT ORIGIN-BINDING PROTEIN"/>
    <property type="match status" value="1"/>
</dbReference>
<dbReference type="InterPro" id="IPR016181">
    <property type="entry name" value="Acyl_CoA_acyltransferase"/>
</dbReference>
<dbReference type="PROSITE" id="PS01124">
    <property type="entry name" value="HTH_ARAC_FAMILY_2"/>
    <property type="match status" value="1"/>
</dbReference>
<dbReference type="Gene3D" id="3.40.630.30">
    <property type="match status" value="1"/>
</dbReference>
<proteinExistence type="predicted"/>
<dbReference type="PANTHER" id="PTHR47504">
    <property type="entry name" value="RIGHT ORIGIN-BINDING PROTEIN"/>
    <property type="match status" value="1"/>
</dbReference>
<dbReference type="SUPFAM" id="SSF46689">
    <property type="entry name" value="Homeodomain-like"/>
    <property type="match status" value="2"/>
</dbReference>
<dbReference type="OrthoDB" id="9801123at2"/>
<accession>E1R9U6</accession>
<evidence type="ECO:0000256" key="2">
    <source>
        <dbReference type="ARBA" id="ARBA00023125"/>
    </source>
</evidence>
<evidence type="ECO:0000256" key="1">
    <source>
        <dbReference type="ARBA" id="ARBA00023015"/>
    </source>
</evidence>
<dbReference type="eggNOG" id="COG2207">
    <property type="taxonomic scope" value="Bacteria"/>
</dbReference>
<dbReference type="AlphaFoldDB" id="E1R9U6"/>
<dbReference type="GO" id="GO:0043565">
    <property type="term" value="F:sequence-specific DNA binding"/>
    <property type="evidence" value="ECO:0007669"/>
    <property type="project" value="InterPro"/>
</dbReference>
<sequence>MHDIAKIILAIEYIEDHLTERLDLKSIASAIHVSPYHLHRTFTLATGMTIHDYLRRRRLTEAAKMLCRSDMPILEIALLSGYESQQAFSRIFTSLYKYPPNTFRKKKLFYPLQLRFDFKADFDMLNKKEVNTHLDIRFAQEADIPAWMDLVRLVVDGYPFLNEDEYIQVVKKNIDKKQALMVNAGNIVVGNMLLSYQSGSIDFLGVHPLFRKRTDLTMILLEKAIDALQNGRKEISITTYREGDKADTGYRKALQSFGFSESEFLVEFGYPTQKLLFHQKSS</sequence>
<dbReference type="Proteomes" id="UP000002318">
    <property type="component" value="Chromosome"/>
</dbReference>
<keyword evidence="7" id="KW-1185">Reference proteome</keyword>